<keyword evidence="2" id="KW-0812">Transmembrane</keyword>
<evidence type="ECO:0000256" key="1">
    <source>
        <dbReference type="SAM" id="MobiDB-lite"/>
    </source>
</evidence>
<proteinExistence type="predicted"/>
<feature type="compositionally biased region" description="Low complexity" evidence="1">
    <location>
        <begin position="978"/>
        <end position="990"/>
    </location>
</feature>
<keyword evidence="4" id="KW-1185">Reference proteome</keyword>
<feature type="compositionally biased region" description="Basic and acidic residues" evidence="1">
    <location>
        <begin position="1000"/>
        <end position="1009"/>
    </location>
</feature>
<keyword evidence="2" id="KW-1133">Transmembrane helix</keyword>
<keyword evidence="2" id="KW-0472">Membrane</keyword>
<accession>A0A9W7BLV3</accession>
<reference evidence="4" key="1">
    <citation type="journal article" date="2023" name="Commun. Biol.">
        <title>Genome analysis of Parmales, the sister group of diatoms, reveals the evolutionary specialization of diatoms from phago-mixotrophs to photoautotrophs.</title>
        <authorList>
            <person name="Ban H."/>
            <person name="Sato S."/>
            <person name="Yoshikawa S."/>
            <person name="Yamada K."/>
            <person name="Nakamura Y."/>
            <person name="Ichinomiya M."/>
            <person name="Sato N."/>
            <person name="Blanc-Mathieu R."/>
            <person name="Endo H."/>
            <person name="Kuwata A."/>
            <person name="Ogata H."/>
        </authorList>
    </citation>
    <scope>NUCLEOTIDE SEQUENCE [LARGE SCALE GENOMIC DNA]</scope>
    <source>
        <strain evidence="4">NIES 3701</strain>
    </source>
</reference>
<feature type="transmembrane region" description="Helical" evidence="2">
    <location>
        <begin position="705"/>
        <end position="725"/>
    </location>
</feature>
<dbReference type="AlphaFoldDB" id="A0A9W7BLV3"/>
<evidence type="ECO:0000313" key="3">
    <source>
        <dbReference type="EMBL" id="GMH90285.1"/>
    </source>
</evidence>
<evidence type="ECO:0000313" key="4">
    <source>
        <dbReference type="Proteomes" id="UP001165085"/>
    </source>
</evidence>
<dbReference type="OrthoDB" id="10461690at2759"/>
<feature type="transmembrane region" description="Helical" evidence="2">
    <location>
        <begin position="111"/>
        <end position="137"/>
    </location>
</feature>
<comment type="caution">
    <text evidence="3">The sequence shown here is derived from an EMBL/GenBank/DDBJ whole genome shotgun (WGS) entry which is preliminary data.</text>
</comment>
<feature type="transmembrane region" description="Helical" evidence="2">
    <location>
        <begin position="806"/>
        <end position="828"/>
    </location>
</feature>
<feature type="transmembrane region" description="Helical" evidence="2">
    <location>
        <begin position="848"/>
        <end position="869"/>
    </location>
</feature>
<feature type="transmembrane region" description="Helical" evidence="2">
    <location>
        <begin position="745"/>
        <end position="766"/>
    </location>
</feature>
<evidence type="ECO:0000256" key="2">
    <source>
        <dbReference type="SAM" id="Phobius"/>
    </source>
</evidence>
<feature type="transmembrane region" description="Helical" evidence="2">
    <location>
        <begin position="143"/>
        <end position="170"/>
    </location>
</feature>
<organism evidence="3 4">
    <name type="scientific">Triparma strigata</name>
    <dbReference type="NCBI Taxonomy" id="1606541"/>
    <lineage>
        <taxon>Eukaryota</taxon>
        <taxon>Sar</taxon>
        <taxon>Stramenopiles</taxon>
        <taxon>Ochrophyta</taxon>
        <taxon>Bolidophyceae</taxon>
        <taxon>Parmales</taxon>
        <taxon>Triparmaceae</taxon>
        <taxon>Triparma</taxon>
    </lineage>
</organism>
<protein>
    <submittedName>
        <fullName evidence="3">Uncharacterized protein</fullName>
    </submittedName>
</protein>
<gene>
    <name evidence="3" type="ORF">TrST_g7331</name>
</gene>
<name>A0A9W7BLV3_9STRA</name>
<feature type="compositionally biased region" description="Polar residues" evidence="1">
    <location>
        <begin position="958"/>
        <end position="967"/>
    </location>
</feature>
<feature type="region of interest" description="Disordered" evidence="1">
    <location>
        <begin position="958"/>
        <end position="1013"/>
    </location>
</feature>
<sequence>MALLGISAGVLLLRTCVAAAFSLYAMLIYKTGDYTYLFDHERFTFQYWNVVAVTSLASTVLVFDSSTPLPLAYIVYHCLSSFFVAILHLVVGITIFLLEDSVIIRYFRADGAYFAGVCSFTAALTLLDVYLCVVFVLGEVETVYFYLILVGVALFSICTHGNLLFIYLVFRRIFTEDEEEAYCEDLLENFSEKVEGESGFQTDGKILSPPLLPIRNKITTVLHGGSLYMTHCRNSLTEDSRKGTNYLGVRASHVKERVDISKRQYDRMKRQYTATADRSLRSLLYVDCLLPGIGAVQRTKATRSLLIGHAAHMSMSFHEEKETSDIRKRLINLDSKWWYHCRAAFVLSMERFVRGFPTLWSPDEEFFRVCEERVHKRTFQKDVMIKFYLLDARNNPRLDLQPYLLKDMRIESTQSVSEQQQQRRRTSFFQEAKKAPHHAKKLVTLYVPLKAMPLNSEELSRYKEHKKETARQQAATPGVVNPYPESIYSEGNEEALTTMALWDAMPFGQLSPVKAGRLAATSYMRNFIFRNYHEKQEHTLELIAKMTSGITAPGKVAPVIGETQSSARGMQQAFKRGETLSAFSGRAGRRNSLAATSDGHSYREKPLVLPYREKIKLMGNLAEAQSIELLKKSPENILAALVLTGVQKQGDLDEALLAPLKEDIKVCKGSFKEEISHQEIPYITTDANDAIEKEILSSKKYWEKGCWLTVIAFTFIDAFVILLTIMDDFAHGPIFLQRINLTFKYSSLALLVVLTIGRVTVTRYAVDRMTFALDQISAEKNLRLASVLKDHIDFDLSYYMSICSMVYLYGRGIPGCIINASFFLYMIYEKSNSSQDETEFVDAASCHDYGMELATGAAMILSFITALSYSKAKLLGLYKSQTSSSLDHLNSILQTILSRIKMDGITDLQYKASVFSDPNIISLPELDEEDFGLDHLSAEIDNIQRVIKSEQGFGGAQANNAYDSTMNAKRGNFGTMEGSGSSSRTGSRTATRTKTKGTARKRDNQDNKADRHKYKRQMGLGSLRGRDKINNEIKDAELSSSRKGFSMFHLGKKSSSTRQASHAVKEEGKGNMEDAVAKKLAFLLDAPKIE</sequence>
<dbReference type="EMBL" id="BRXY01000369">
    <property type="protein sequence ID" value="GMH90285.1"/>
    <property type="molecule type" value="Genomic_DNA"/>
</dbReference>
<feature type="transmembrane region" description="Helical" evidence="2">
    <location>
        <begin position="74"/>
        <end position="99"/>
    </location>
</feature>
<dbReference type="Proteomes" id="UP001165085">
    <property type="component" value="Unassembled WGS sequence"/>
</dbReference>